<dbReference type="WBParaSite" id="jg7718">
    <property type="protein sequence ID" value="jg7718"/>
    <property type="gene ID" value="jg7718"/>
</dbReference>
<feature type="transmembrane region" description="Helical" evidence="5">
    <location>
        <begin position="207"/>
        <end position="224"/>
    </location>
</feature>
<evidence type="ECO:0000256" key="3">
    <source>
        <dbReference type="ARBA" id="ARBA00022989"/>
    </source>
</evidence>
<reference evidence="8" key="1">
    <citation type="submission" date="2022-11" db="UniProtKB">
        <authorList>
            <consortium name="WormBaseParasite"/>
        </authorList>
    </citation>
    <scope>IDENTIFICATION</scope>
</reference>
<comment type="similarity">
    <text evidence="5">Belongs to the PRA1 family.</text>
</comment>
<keyword evidence="2 5" id="KW-0812">Transmembrane</keyword>
<proteinExistence type="inferred from homology"/>
<sequence length="266" mass="29618">MIWRCVEDIALLVAKCATSNELLLRQQSKNQPTHQYCHSYPAKIYTTNRANSSTRANTKEPIYPALSLSSNLDKECEYPSMEHSTTSSRTNTGGSWFSSTASSNPNSGILPQFVNFAGGNQGGEPTGDETPNQQRMAAARRLLDMLRQNLLLYDQLLVLIRHLADLLHLDLFLMLLTLVVLCGLLYTVYTRTQKGPVIVSGYEIPPSLLYTLALMICFPMFALADVGEVMYWVIGSSFFLILAHSTFYCSEEVPGAEFEVVNVVQT</sequence>
<keyword evidence="3 5" id="KW-1133">Transmembrane helix</keyword>
<name>A0A915EM01_9BILA</name>
<feature type="compositionally biased region" description="Low complexity" evidence="6">
    <location>
        <begin position="84"/>
        <end position="95"/>
    </location>
</feature>
<evidence type="ECO:0000256" key="6">
    <source>
        <dbReference type="SAM" id="MobiDB-lite"/>
    </source>
</evidence>
<evidence type="ECO:0000256" key="4">
    <source>
        <dbReference type="ARBA" id="ARBA00023136"/>
    </source>
</evidence>
<evidence type="ECO:0000313" key="7">
    <source>
        <dbReference type="Proteomes" id="UP000887574"/>
    </source>
</evidence>
<evidence type="ECO:0000256" key="1">
    <source>
        <dbReference type="ARBA" id="ARBA00004141"/>
    </source>
</evidence>
<dbReference type="InterPro" id="IPR004895">
    <property type="entry name" value="Prenylated_rab_accept_PRA1"/>
</dbReference>
<dbReference type="GO" id="GO:0016020">
    <property type="term" value="C:membrane"/>
    <property type="evidence" value="ECO:0007669"/>
    <property type="project" value="UniProtKB-SubCell"/>
</dbReference>
<dbReference type="Proteomes" id="UP000887574">
    <property type="component" value="Unplaced"/>
</dbReference>
<evidence type="ECO:0000313" key="8">
    <source>
        <dbReference type="WBParaSite" id="jg7718"/>
    </source>
</evidence>
<dbReference type="AlphaFoldDB" id="A0A915EM01"/>
<accession>A0A915EM01</accession>
<feature type="transmembrane region" description="Helical" evidence="5">
    <location>
        <begin position="166"/>
        <end position="186"/>
    </location>
</feature>
<feature type="region of interest" description="Disordered" evidence="6">
    <location>
        <begin position="81"/>
        <end position="104"/>
    </location>
</feature>
<keyword evidence="7" id="KW-1185">Reference proteome</keyword>
<protein>
    <recommendedName>
        <fullName evidence="5">PRA1 family protein</fullName>
    </recommendedName>
</protein>
<keyword evidence="4 5" id="KW-0472">Membrane</keyword>
<comment type="subcellular location">
    <subcellularLocation>
        <location evidence="1 5">Membrane</location>
        <topology evidence="1 5">Multi-pass membrane protein</topology>
    </subcellularLocation>
</comment>
<evidence type="ECO:0000256" key="2">
    <source>
        <dbReference type="ARBA" id="ARBA00022692"/>
    </source>
</evidence>
<evidence type="ECO:0000256" key="5">
    <source>
        <dbReference type="RuleBase" id="RU363107"/>
    </source>
</evidence>
<organism evidence="7 8">
    <name type="scientific">Ditylenchus dipsaci</name>
    <dbReference type="NCBI Taxonomy" id="166011"/>
    <lineage>
        <taxon>Eukaryota</taxon>
        <taxon>Metazoa</taxon>
        <taxon>Ecdysozoa</taxon>
        <taxon>Nematoda</taxon>
        <taxon>Chromadorea</taxon>
        <taxon>Rhabditida</taxon>
        <taxon>Tylenchina</taxon>
        <taxon>Tylenchomorpha</taxon>
        <taxon>Sphaerularioidea</taxon>
        <taxon>Anguinidae</taxon>
        <taxon>Anguininae</taxon>
        <taxon>Ditylenchus</taxon>
    </lineage>
</organism>
<feature type="transmembrane region" description="Helical" evidence="5">
    <location>
        <begin position="230"/>
        <end position="249"/>
    </location>
</feature>
<dbReference type="Pfam" id="PF03208">
    <property type="entry name" value="PRA1"/>
    <property type="match status" value="1"/>
</dbReference>